<dbReference type="GO" id="GO:0030170">
    <property type="term" value="F:pyridoxal phosphate binding"/>
    <property type="evidence" value="ECO:0007669"/>
    <property type="project" value="InterPro"/>
</dbReference>
<comment type="caution">
    <text evidence="4">The sequence shown here is derived from an EMBL/GenBank/DDBJ whole genome shotgun (WGS) entry which is preliminary data.</text>
</comment>
<keyword evidence="5" id="KW-1185">Reference proteome</keyword>
<dbReference type="AlphaFoldDB" id="A0A841DL42"/>
<evidence type="ECO:0000313" key="4">
    <source>
        <dbReference type="EMBL" id="MBB5977390.1"/>
    </source>
</evidence>
<gene>
    <name evidence="4" type="ORF">HDA44_000731</name>
</gene>
<proteinExistence type="inferred from homology"/>
<dbReference type="Proteomes" id="UP000558997">
    <property type="component" value="Unassembled WGS sequence"/>
</dbReference>
<dbReference type="Gene3D" id="3.40.640.10">
    <property type="entry name" value="Type I PLP-dependent aspartate aminotransferase-like (Major domain)"/>
    <property type="match status" value="1"/>
</dbReference>
<comment type="similarity">
    <text evidence="3">Belongs to the class-III pyridoxal-phosphate-dependent aminotransferase family.</text>
</comment>
<dbReference type="InterPro" id="IPR015424">
    <property type="entry name" value="PyrdxlP-dep_Trfase"/>
</dbReference>
<dbReference type="Pfam" id="PF00202">
    <property type="entry name" value="Aminotran_3"/>
    <property type="match status" value="1"/>
</dbReference>
<name>A0A841DL42_9ACTN</name>
<dbReference type="RefSeq" id="WP_184831321.1">
    <property type="nucleotide sequence ID" value="NZ_BAAAVN010000014.1"/>
</dbReference>
<comment type="cofactor">
    <cofactor evidence="1">
        <name>pyridoxal 5'-phosphate</name>
        <dbReference type="ChEBI" id="CHEBI:597326"/>
    </cofactor>
</comment>
<evidence type="ECO:0000256" key="3">
    <source>
        <dbReference type="RuleBase" id="RU003560"/>
    </source>
</evidence>
<organism evidence="4 5">
    <name type="scientific">Kribbella solani</name>
    <dbReference type="NCBI Taxonomy" id="236067"/>
    <lineage>
        <taxon>Bacteria</taxon>
        <taxon>Bacillati</taxon>
        <taxon>Actinomycetota</taxon>
        <taxon>Actinomycetes</taxon>
        <taxon>Propionibacteriales</taxon>
        <taxon>Kribbellaceae</taxon>
        <taxon>Kribbella</taxon>
    </lineage>
</organism>
<dbReference type="InterPro" id="IPR015422">
    <property type="entry name" value="PyrdxlP-dep_Trfase_small"/>
</dbReference>
<dbReference type="SUPFAM" id="SSF53383">
    <property type="entry name" value="PLP-dependent transferases"/>
    <property type="match status" value="1"/>
</dbReference>
<dbReference type="InterPro" id="IPR015421">
    <property type="entry name" value="PyrdxlP-dep_Trfase_major"/>
</dbReference>
<keyword evidence="4" id="KW-0413">Isomerase</keyword>
<dbReference type="GO" id="GO:0042286">
    <property type="term" value="F:glutamate-1-semialdehyde 2,1-aminomutase activity"/>
    <property type="evidence" value="ECO:0007669"/>
    <property type="project" value="UniProtKB-EC"/>
</dbReference>
<dbReference type="PANTHER" id="PTHR43713">
    <property type="entry name" value="GLUTAMATE-1-SEMIALDEHYDE 2,1-AMINOMUTASE"/>
    <property type="match status" value="1"/>
</dbReference>
<accession>A0A841DL42</accession>
<sequence length="440" mass="46482">MTTSHQSAIEHYQTLTPGSQELFHTARTIVSGGVSRGTLAFQPYPFYAADAGGATVTDIDGNEYLDLVNNYTSLPHGHGHRPTNSAFVRELSASSAIGTAHPLEAAYALELAVRYPPLERLHFTTTGSEAAAFALRVARANTGRHRVLKFEGGFHGSHNELYQDINVLPALAAGTAAPSRPASAGLEPTSTVTAVYNDPAAVADAFGRWGSEIAAVIVEPFLGNGSLVTATRDFLDAVFEHAHRAGALVVFDEIQSLRAGYSGASGEWGYRPDLMAIGKIMGGGFALAAFGGRAELFEVFNGGPGAVLQTGTFTAAPPVLAGARAAMAALTQPVMDEMADRTDRLREGLRKEAKDQGVAVHVNGVGSMFNIAFSNEPIDSYQAHRAADAHLLDEVRLQLVNHGIVIMPRGTGCLSTPVTDDDVERVIESFGRAVSSVRNG</sequence>
<dbReference type="PANTHER" id="PTHR43713:SF3">
    <property type="entry name" value="GLUTAMATE-1-SEMIALDEHYDE 2,1-AMINOMUTASE 1, CHLOROPLASTIC-RELATED"/>
    <property type="match status" value="1"/>
</dbReference>
<dbReference type="Gene3D" id="3.90.1150.10">
    <property type="entry name" value="Aspartate Aminotransferase, domain 1"/>
    <property type="match status" value="1"/>
</dbReference>
<dbReference type="GO" id="GO:0008483">
    <property type="term" value="F:transaminase activity"/>
    <property type="evidence" value="ECO:0007669"/>
    <property type="project" value="InterPro"/>
</dbReference>
<evidence type="ECO:0000313" key="5">
    <source>
        <dbReference type="Proteomes" id="UP000558997"/>
    </source>
</evidence>
<protein>
    <submittedName>
        <fullName evidence="4">Glutamate-1-semialdehyde 2,1-aminomutase</fullName>
        <ecNumber evidence="4">5.4.3.8</ecNumber>
    </submittedName>
</protein>
<dbReference type="InterPro" id="IPR005814">
    <property type="entry name" value="Aminotrans_3"/>
</dbReference>
<dbReference type="EMBL" id="JACHNF010000001">
    <property type="protein sequence ID" value="MBB5977390.1"/>
    <property type="molecule type" value="Genomic_DNA"/>
</dbReference>
<evidence type="ECO:0000256" key="2">
    <source>
        <dbReference type="ARBA" id="ARBA00022898"/>
    </source>
</evidence>
<keyword evidence="2 3" id="KW-0663">Pyridoxal phosphate</keyword>
<dbReference type="EC" id="5.4.3.8" evidence="4"/>
<reference evidence="4 5" key="1">
    <citation type="submission" date="2020-08" db="EMBL/GenBank/DDBJ databases">
        <title>Sequencing the genomes of 1000 actinobacteria strains.</title>
        <authorList>
            <person name="Klenk H.-P."/>
        </authorList>
    </citation>
    <scope>NUCLEOTIDE SEQUENCE [LARGE SCALE GENOMIC DNA]</scope>
    <source>
        <strain evidence="4 5">DSM 17294</strain>
    </source>
</reference>
<evidence type="ECO:0000256" key="1">
    <source>
        <dbReference type="ARBA" id="ARBA00001933"/>
    </source>
</evidence>